<feature type="region of interest" description="Disordered" evidence="1">
    <location>
        <begin position="287"/>
        <end position="384"/>
    </location>
</feature>
<feature type="compositionally biased region" description="Low complexity" evidence="1">
    <location>
        <begin position="317"/>
        <end position="326"/>
    </location>
</feature>
<feature type="region of interest" description="Disordered" evidence="1">
    <location>
        <begin position="1"/>
        <end position="58"/>
    </location>
</feature>
<evidence type="ECO:0000313" key="3">
    <source>
        <dbReference type="Proteomes" id="UP001515480"/>
    </source>
</evidence>
<feature type="compositionally biased region" description="Basic and acidic residues" evidence="1">
    <location>
        <begin position="1"/>
        <end position="11"/>
    </location>
</feature>
<proteinExistence type="predicted"/>
<feature type="compositionally biased region" description="Pro residues" evidence="1">
    <location>
        <begin position="340"/>
        <end position="349"/>
    </location>
</feature>
<feature type="compositionally biased region" description="Basic and acidic residues" evidence="1">
    <location>
        <begin position="296"/>
        <end position="314"/>
    </location>
</feature>
<keyword evidence="3" id="KW-1185">Reference proteome</keyword>
<comment type="caution">
    <text evidence="2">The sequence shown here is derived from an EMBL/GenBank/DDBJ whole genome shotgun (WGS) entry which is preliminary data.</text>
</comment>
<dbReference type="AlphaFoldDB" id="A0AB34IET9"/>
<feature type="compositionally biased region" description="Basic and acidic residues" evidence="1">
    <location>
        <begin position="44"/>
        <end position="53"/>
    </location>
</feature>
<accession>A0AB34IET9</accession>
<evidence type="ECO:0000256" key="1">
    <source>
        <dbReference type="SAM" id="MobiDB-lite"/>
    </source>
</evidence>
<protein>
    <submittedName>
        <fullName evidence="2">Uncharacterized protein</fullName>
    </submittedName>
</protein>
<feature type="region of interest" description="Disordered" evidence="1">
    <location>
        <begin position="418"/>
        <end position="438"/>
    </location>
</feature>
<organism evidence="2 3">
    <name type="scientific">Prymnesium parvum</name>
    <name type="common">Toxic golden alga</name>
    <dbReference type="NCBI Taxonomy" id="97485"/>
    <lineage>
        <taxon>Eukaryota</taxon>
        <taxon>Haptista</taxon>
        <taxon>Haptophyta</taxon>
        <taxon>Prymnesiophyceae</taxon>
        <taxon>Prymnesiales</taxon>
        <taxon>Prymnesiaceae</taxon>
        <taxon>Prymnesium</taxon>
    </lineage>
</organism>
<dbReference type="EMBL" id="JBGBPQ010000027">
    <property type="protein sequence ID" value="KAL1498664.1"/>
    <property type="molecule type" value="Genomic_DNA"/>
</dbReference>
<evidence type="ECO:0000313" key="2">
    <source>
        <dbReference type="EMBL" id="KAL1498664.1"/>
    </source>
</evidence>
<name>A0AB34IET9_PRYPA</name>
<reference evidence="2 3" key="1">
    <citation type="journal article" date="2024" name="Science">
        <title>Giant polyketide synthase enzymes in the biosynthesis of giant marine polyether toxins.</title>
        <authorList>
            <person name="Fallon T.R."/>
            <person name="Shende V.V."/>
            <person name="Wierzbicki I.H."/>
            <person name="Pendleton A.L."/>
            <person name="Watervoot N.F."/>
            <person name="Auber R.P."/>
            <person name="Gonzalez D.J."/>
            <person name="Wisecaver J.H."/>
            <person name="Moore B.S."/>
        </authorList>
    </citation>
    <scope>NUCLEOTIDE SEQUENCE [LARGE SCALE GENOMIC DNA]</scope>
    <source>
        <strain evidence="2 3">12B1</strain>
    </source>
</reference>
<sequence length="438" mass="49237">MALTAEEHEASMECDEFVAASDAAGGKRPAEVSPPGEPAPTRSRPPDDPHEDSLGGARIEVPGRRLVLDVVRAELQGLFEMEKLVVAKEGATGGRVSSEETHLRATGVCCMKHGEKQYPVGVFLQDMLCLDKLCSQPIYHSHIIAPQALEEALADIKGTRTTRGKSADNSKSELSGYKTFKHGAYATYHDTEDGVNRTYEEVVLGVMCFQFRGQQRRYVITYNELLRVFSIGAWSSWHLTYMKATDVEEDEDMVPSMASLEVIQQMLSDWATSSIRSSSADQLRKLSELGPASLHGAREEKRRAADRARKEAAGTRKQQQVKANKQQQDKAKQLQKQAPKPLPAPPPTRKQPERVPPTHHHQHQWGTQSMHRPHLMPQPSTPPDVVQLRQKLARLEGEQRVERVAHREGEIEATRFTLERRERSLQSSQPPFHPHHWM</sequence>
<dbReference type="Proteomes" id="UP001515480">
    <property type="component" value="Unassembled WGS sequence"/>
</dbReference>
<gene>
    <name evidence="2" type="ORF">AB1Y20_013977</name>
</gene>